<dbReference type="Gene3D" id="3.10.450.50">
    <property type="match status" value="1"/>
</dbReference>
<proteinExistence type="predicted"/>
<keyword evidence="1" id="KW-0732">Signal</keyword>
<feature type="domain" description="DUF4440" evidence="2">
    <location>
        <begin position="200"/>
        <end position="307"/>
    </location>
</feature>
<organism evidence="3 4">
    <name type="scientific">Winogradskyella jejuensis</name>
    <dbReference type="NCBI Taxonomy" id="1089305"/>
    <lineage>
        <taxon>Bacteria</taxon>
        <taxon>Pseudomonadati</taxon>
        <taxon>Bacteroidota</taxon>
        <taxon>Flavobacteriia</taxon>
        <taxon>Flavobacteriales</taxon>
        <taxon>Flavobacteriaceae</taxon>
        <taxon>Winogradskyella</taxon>
    </lineage>
</organism>
<dbReference type="Proteomes" id="UP000184522">
    <property type="component" value="Unassembled WGS sequence"/>
</dbReference>
<feature type="signal peptide" evidence="1">
    <location>
        <begin position="1"/>
        <end position="18"/>
    </location>
</feature>
<dbReference type="GO" id="GO:0016853">
    <property type="term" value="F:isomerase activity"/>
    <property type="evidence" value="ECO:0007669"/>
    <property type="project" value="UniProtKB-KW"/>
</dbReference>
<reference evidence="4" key="1">
    <citation type="submission" date="2016-11" db="EMBL/GenBank/DDBJ databases">
        <authorList>
            <person name="Varghese N."/>
            <person name="Submissions S."/>
        </authorList>
    </citation>
    <scope>NUCLEOTIDE SEQUENCE [LARGE SCALE GENOMIC DNA]</scope>
    <source>
        <strain evidence="4">DSM 25330</strain>
    </source>
</reference>
<gene>
    <name evidence="3" type="ORF">SAMN05444148_1696</name>
</gene>
<dbReference type="InterPro" id="IPR027843">
    <property type="entry name" value="DUF4440"/>
</dbReference>
<evidence type="ECO:0000313" key="4">
    <source>
        <dbReference type="Proteomes" id="UP000184522"/>
    </source>
</evidence>
<sequence>MKSLLFFALTVFSIFSFSQNNYSVSDSYPYGLPNPEAPEQIKDFDGLIGKCNCKSMTRNQNQSWAEPVDMTWEWKYIMNGMAVQDETIKSDGGHSGSIRQFIADSSKWYVHYYSSNGPTTKLPTWEGTKKENGNIVLYRDQKAPNGMEGFYRLTFYDISNSGYKWIGEWVDRTEKITFPTWKIECTRDSKTKSDLDIIKENTLAFSRAYMDGDIDGLVNMYTEDGKIFPNNLNILSGKTELKKYWNLPEDTKILHHKVTPSEVKIENDTAYDYGYYEGKTLTKDKKEVQWQGKYIIIWKKVNGDWKIYLDIWNNVRD</sequence>
<evidence type="ECO:0000313" key="3">
    <source>
        <dbReference type="EMBL" id="SHH30213.1"/>
    </source>
</evidence>
<evidence type="ECO:0000259" key="2">
    <source>
        <dbReference type="Pfam" id="PF14534"/>
    </source>
</evidence>
<dbReference type="Pfam" id="PF14534">
    <property type="entry name" value="DUF4440"/>
    <property type="match status" value="1"/>
</dbReference>
<protein>
    <submittedName>
        <fullName evidence="3">Ketosteroid isomerase homolog</fullName>
    </submittedName>
</protein>
<keyword evidence="3" id="KW-0413">Isomerase</keyword>
<dbReference type="AlphaFoldDB" id="A0A1M5RWN2"/>
<dbReference type="EMBL" id="FQWS01000002">
    <property type="protein sequence ID" value="SHH30213.1"/>
    <property type="molecule type" value="Genomic_DNA"/>
</dbReference>
<dbReference type="InterPro" id="IPR032710">
    <property type="entry name" value="NTF2-like_dom_sf"/>
</dbReference>
<evidence type="ECO:0000256" key="1">
    <source>
        <dbReference type="SAM" id="SignalP"/>
    </source>
</evidence>
<feature type="chain" id="PRO_5012997056" evidence="1">
    <location>
        <begin position="19"/>
        <end position="317"/>
    </location>
</feature>
<accession>A0A1M5RWN2</accession>
<name>A0A1M5RWN2_9FLAO</name>
<keyword evidence="4" id="KW-1185">Reference proteome</keyword>
<dbReference type="STRING" id="1089305.SAMN05444148_1696"/>
<dbReference type="SUPFAM" id="SSF54427">
    <property type="entry name" value="NTF2-like"/>
    <property type="match status" value="1"/>
</dbReference>
<dbReference type="OrthoDB" id="9814425at2"/>
<dbReference type="RefSeq" id="WP_143185580.1">
    <property type="nucleotide sequence ID" value="NZ_FQWS01000002.1"/>
</dbReference>